<dbReference type="RefSeq" id="WP_344417433.1">
    <property type="nucleotide sequence ID" value="NZ_BAAANN010000009.1"/>
</dbReference>
<reference evidence="2 3" key="1">
    <citation type="journal article" date="2019" name="Int. J. Syst. Evol. Microbiol.">
        <title>The Global Catalogue of Microorganisms (GCM) 10K type strain sequencing project: providing services to taxonomists for standard genome sequencing and annotation.</title>
        <authorList>
            <consortium name="The Broad Institute Genomics Platform"/>
            <consortium name="The Broad Institute Genome Sequencing Center for Infectious Disease"/>
            <person name="Wu L."/>
            <person name="Ma J."/>
        </authorList>
    </citation>
    <scope>NUCLEOTIDE SEQUENCE [LARGE SCALE GENOMIC DNA]</scope>
    <source>
        <strain evidence="2 3">JCM 14545</strain>
    </source>
</reference>
<evidence type="ECO:0000313" key="2">
    <source>
        <dbReference type="EMBL" id="GAA1955856.1"/>
    </source>
</evidence>
<protein>
    <recommendedName>
        <fullName evidence="4">Secreted protein</fullName>
    </recommendedName>
</protein>
<keyword evidence="1" id="KW-0732">Signal</keyword>
<evidence type="ECO:0008006" key="4">
    <source>
        <dbReference type="Google" id="ProtNLM"/>
    </source>
</evidence>
<keyword evidence="3" id="KW-1185">Reference proteome</keyword>
<evidence type="ECO:0000256" key="1">
    <source>
        <dbReference type="SAM" id="SignalP"/>
    </source>
</evidence>
<comment type="caution">
    <text evidence="2">The sequence shown here is derived from an EMBL/GenBank/DDBJ whole genome shotgun (WGS) entry which is preliminary data.</text>
</comment>
<sequence length="394" mass="41336">MPKPRRRLRHLTASALAIALVCAVTTPVRADPAASWPAALSTVDDDDVNVAFTGALTLRDPAWHRADQPAGGEGALLLPPHRLTRPANRISAETVATVPPGAAVEVDVRGGGGEWTAAGTPLPGEVTEVQVRITLHTAAGAAPAVSSVRLKADTVPAPRSARGNAAASYRVFATREGLVGGKTANGHVIVARDHFVAFPSRRGLSPKGTGDYTVRVCRADRARCEYAPVWDVGPWNVRDDYWNPGAERQSWQDLAQGLPQAQAAYQHGYNGGKDQYGRKVANPAGIDLADGTFWDGLKLSTNAWVDVTYLWTGGGVTGEVRTEGGPLNLRSGPGTGNPIVGFAANYAKVTIDCTVPGQHVTGAAGSSAQWDRIGDGHYVARGYLRLTGGAPPPC</sequence>
<evidence type="ECO:0000313" key="3">
    <source>
        <dbReference type="Proteomes" id="UP001501116"/>
    </source>
</evidence>
<dbReference type="Proteomes" id="UP001501116">
    <property type="component" value="Unassembled WGS sequence"/>
</dbReference>
<dbReference type="EMBL" id="BAAANN010000009">
    <property type="protein sequence ID" value="GAA1955856.1"/>
    <property type="molecule type" value="Genomic_DNA"/>
</dbReference>
<feature type="chain" id="PRO_5045509367" description="Secreted protein" evidence="1">
    <location>
        <begin position="31"/>
        <end position="394"/>
    </location>
</feature>
<name>A0ABN2QQH6_9PSEU</name>
<accession>A0ABN2QQH6</accession>
<feature type="signal peptide" evidence="1">
    <location>
        <begin position="1"/>
        <end position="30"/>
    </location>
</feature>
<organism evidence="2 3">
    <name type="scientific">Amycolatopsis minnesotensis</name>
    <dbReference type="NCBI Taxonomy" id="337894"/>
    <lineage>
        <taxon>Bacteria</taxon>
        <taxon>Bacillati</taxon>
        <taxon>Actinomycetota</taxon>
        <taxon>Actinomycetes</taxon>
        <taxon>Pseudonocardiales</taxon>
        <taxon>Pseudonocardiaceae</taxon>
        <taxon>Amycolatopsis</taxon>
    </lineage>
</organism>
<proteinExistence type="predicted"/>
<gene>
    <name evidence="2" type="ORF">GCM10009754_27050</name>
</gene>